<evidence type="ECO:0000313" key="2">
    <source>
        <dbReference type="Proteomes" id="UP000239494"/>
    </source>
</evidence>
<protein>
    <submittedName>
        <fullName evidence="1">Uncharacterized protein</fullName>
    </submittedName>
</protein>
<reference evidence="1 2" key="1">
    <citation type="submission" date="2018-03" db="EMBL/GenBank/DDBJ databases">
        <title>Genomic Encyclopedia of Archaeal and Bacterial Type Strains, Phase II (KMG-II): from individual species to whole genera.</title>
        <authorList>
            <person name="Goeker M."/>
        </authorList>
    </citation>
    <scope>NUCLEOTIDE SEQUENCE [LARGE SCALE GENOMIC DNA]</scope>
    <source>
        <strain evidence="1 2">DSM 44720</strain>
    </source>
</reference>
<comment type="caution">
    <text evidence="1">The sequence shown here is derived from an EMBL/GenBank/DDBJ whole genome shotgun (WGS) entry which is preliminary data.</text>
</comment>
<name>A0A2T0SPR0_9PSEU</name>
<dbReference type="RefSeq" id="WP_106193939.1">
    <property type="nucleotide sequence ID" value="NZ_PVTF01000014.1"/>
</dbReference>
<dbReference type="Proteomes" id="UP000239494">
    <property type="component" value="Unassembled WGS sequence"/>
</dbReference>
<dbReference type="AlphaFoldDB" id="A0A2T0SPR0"/>
<keyword evidence="2" id="KW-1185">Reference proteome</keyword>
<sequence>MIVATAMAIARIIVFDPALLAFVALTTVVAAAGFRLVPQYEQRVAERHHQRALSTFLGLMSAPEHHPVRSPSSRYTPASTAGRHKAVALPLSPIEVRATAPQSHRSTAA</sequence>
<evidence type="ECO:0000313" key="1">
    <source>
        <dbReference type="EMBL" id="PRY35395.1"/>
    </source>
</evidence>
<gene>
    <name evidence="1" type="ORF">CLV43_114313</name>
</gene>
<organism evidence="1 2">
    <name type="scientific">Umezawaea tangerina</name>
    <dbReference type="NCBI Taxonomy" id="84725"/>
    <lineage>
        <taxon>Bacteria</taxon>
        <taxon>Bacillati</taxon>
        <taxon>Actinomycetota</taxon>
        <taxon>Actinomycetes</taxon>
        <taxon>Pseudonocardiales</taxon>
        <taxon>Pseudonocardiaceae</taxon>
        <taxon>Umezawaea</taxon>
    </lineage>
</organism>
<accession>A0A2T0SPR0</accession>
<dbReference type="EMBL" id="PVTF01000014">
    <property type="protein sequence ID" value="PRY35395.1"/>
    <property type="molecule type" value="Genomic_DNA"/>
</dbReference>
<proteinExistence type="predicted"/>